<dbReference type="InterPro" id="IPR001356">
    <property type="entry name" value="HD"/>
</dbReference>
<dbReference type="SMART" id="SM00389">
    <property type="entry name" value="HOX"/>
    <property type="match status" value="1"/>
</dbReference>
<evidence type="ECO:0000256" key="2">
    <source>
        <dbReference type="RuleBase" id="RU000682"/>
    </source>
</evidence>
<feature type="DNA-binding region" description="Homeobox" evidence="1">
    <location>
        <begin position="105"/>
        <end position="164"/>
    </location>
</feature>
<dbReference type="OrthoDB" id="6159439at2759"/>
<keyword evidence="6" id="KW-1185">Reference proteome</keyword>
<organism evidence="5 6">
    <name type="scientific">Leptobrachium leishanense</name>
    <name type="common">Leishan spiny toad</name>
    <dbReference type="NCBI Taxonomy" id="445787"/>
    <lineage>
        <taxon>Eukaryota</taxon>
        <taxon>Metazoa</taxon>
        <taxon>Chordata</taxon>
        <taxon>Craniata</taxon>
        <taxon>Vertebrata</taxon>
        <taxon>Euteleostomi</taxon>
        <taxon>Amphibia</taxon>
        <taxon>Batrachia</taxon>
        <taxon>Anura</taxon>
        <taxon>Pelobatoidea</taxon>
        <taxon>Megophryidae</taxon>
        <taxon>Leptobrachium</taxon>
    </lineage>
</organism>
<name>A0A8C5MS55_9ANUR</name>
<dbReference type="GO" id="GO:0003677">
    <property type="term" value="F:DNA binding"/>
    <property type="evidence" value="ECO:0007669"/>
    <property type="project" value="UniProtKB-UniRule"/>
</dbReference>
<dbReference type="Proteomes" id="UP000694569">
    <property type="component" value="Unplaced"/>
</dbReference>
<reference evidence="5" key="2">
    <citation type="submission" date="2025-09" db="UniProtKB">
        <authorList>
            <consortium name="Ensembl"/>
        </authorList>
    </citation>
    <scope>IDENTIFICATION</scope>
</reference>
<dbReference type="AlphaFoldDB" id="A0A8C5MS55"/>
<dbReference type="PANTHER" id="PTHR47777:SF1">
    <property type="entry name" value="HOMEOBOX PROTEIN SEBOX"/>
    <property type="match status" value="1"/>
</dbReference>
<evidence type="ECO:0000313" key="6">
    <source>
        <dbReference type="Proteomes" id="UP000694569"/>
    </source>
</evidence>
<dbReference type="GeneTree" id="ENSGT01120000275033"/>
<dbReference type="Ensembl" id="ENSLLET00000019625.1">
    <property type="protein sequence ID" value="ENSLLEP00000018882.1"/>
    <property type="gene ID" value="ENSLLEG00000011995.1"/>
</dbReference>
<dbReference type="CDD" id="cd00086">
    <property type="entry name" value="homeodomain"/>
    <property type="match status" value="1"/>
</dbReference>
<evidence type="ECO:0000313" key="5">
    <source>
        <dbReference type="Ensembl" id="ENSLLEP00000018882.1"/>
    </source>
</evidence>
<dbReference type="SUPFAM" id="SSF46689">
    <property type="entry name" value="Homeodomain-like"/>
    <property type="match status" value="1"/>
</dbReference>
<proteinExistence type="predicted"/>
<evidence type="ECO:0000259" key="4">
    <source>
        <dbReference type="PROSITE" id="PS50071"/>
    </source>
</evidence>
<dbReference type="InterPro" id="IPR009057">
    <property type="entry name" value="Homeodomain-like_sf"/>
</dbReference>
<protein>
    <recommendedName>
        <fullName evidence="4">Homeobox domain-containing protein</fullName>
    </recommendedName>
</protein>
<dbReference type="Pfam" id="PF00046">
    <property type="entry name" value="Homeodomain"/>
    <property type="match status" value="1"/>
</dbReference>
<evidence type="ECO:0000256" key="3">
    <source>
        <dbReference type="SAM" id="MobiDB-lite"/>
    </source>
</evidence>
<feature type="compositionally biased region" description="Polar residues" evidence="3">
    <location>
        <begin position="80"/>
        <end position="95"/>
    </location>
</feature>
<feature type="region of interest" description="Disordered" evidence="3">
    <location>
        <begin position="75"/>
        <end position="99"/>
    </location>
</feature>
<sequence>MEQIVSPGCFDSMEVPDQLWCIQDTCQQWQNCGKDWSCQEQNPNGDGGALLQPQIIEELASLPTNQLLVSPVQMAPPPDVTTQPGASVKMNSKPTQGKGCTAAVRKRKRTQYTKWQLSVLEFVFLITPYPDIAKREELAAKIMVPENNVQIWFQNRRARKSKGCKKDQQTRQEFVRACPPIQSCPLRQPLAPVLNPNYHPHQGANVDMVCQPAMQATYHNVEQYLGQRSESQSPPWGQYWGNNPTQEYECSAIFCSTQVMGNFRASELHYTGMYLQNNENVSLNIL</sequence>
<accession>A0A8C5MS55</accession>
<comment type="subcellular location">
    <subcellularLocation>
        <location evidence="1 2">Nucleus</location>
    </subcellularLocation>
</comment>
<dbReference type="PANTHER" id="PTHR47777">
    <property type="entry name" value="HOMEOBOX PROTEIN SEBOX"/>
    <property type="match status" value="1"/>
</dbReference>
<reference evidence="5" key="1">
    <citation type="submission" date="2025-08" db="UniProtKB">
        <authorList>
            <consortium name="Ensembl"/>
        </authorList>
    </citation>
    <scope>IDENTIFICATION</scope>
</reference>
<feature type="domain" description="Homeobox" evidence="4">
    <location>
        <begin position="103"/>
        <end position="163"/>
    </location>
</feature>
<dbReference type="PROSITE" id="PS50071">
    <property type="entry name" value="HOMEOBOX_2"/>
    <property type="match status" value="1"/>
</dbReference>
<dbReference type="InterPro" id="IPR042223">
    <property type="entry name" value="SEBOX"/>
</dbReference>
<keyword evidence="1 2" id="KW-0238">DNA-binding</keyword>
<dbReference type="Gene3D" id="1.10.10.60">
    <property type="entry name" value="Homeodomain-like"/>
    <property type="match status" value="1"/>
</dbReference>
<keyword evidence="1 2" id="KW-0539">Nucleus</keyword>
<keyword evidence="1 2" id="KW-0371">Homeobox</keyword>
<dbReference type="GO" id="GO:0005634">
    <property type="term" value="C:nucleus"/>
    <property type="evidence" value="ECO:0007669"/>
    <property type="project" value="UniProtKB-SubCell"/>
</dbReference>
<evidence type="ECO:0000256" key="1">
    <source>
        <dbReference type="PROSITE-ProRule" id="PRU00108"/>
    </source>
</evidence>